<dbReference type="RefSeq" id="WP_141116502.1">
    <property type="nucleotide sequence ID" value="NZ_CAWNXP010000035.1"/>
</dbReference>
<evidence type="ECO:0000313" key="1">
    <source>
        <dbReference type="EMBL" id="AXB06575.2"/>
    </source>
</evidence>
<name>A0A7D5UJZ0_AERCA</name>
<reference evidence="1" key="1">
    <citation type="journal article" date="2019" name="J Environ">
        <title>Genetic characterization and potential molecular dissemination mechanism of tet (31) gene in Aeromonas caviae from an oxytetracycline wastewater treatment system.</title>
        <authorList>
            <person name="Shi Y."/>
            <person name="Tian Z."/>
            <person name="Leclercq S.O."/>
            <person name="Zhang H."/>
            <person name="Yang M."/>
            <person name="Zhang Y."/>
        </authorList>
    </citation>
    <scope>NUCLEOTIDE SEQUENCE</scope>
    <source>
        <strain evidence="1">T25-39</strain>
    </source>
</reference>
<accession>A0A7D5UJZ0</accession>
<evidence type="ECO:0000313" key="2">
    <source>
        <dbReference type="Proteomes" id="UP000266778"/>
    </source>
</evidence>
<proteinExistence type="predicted"/>
<dbReference type="Proteomes" id="UP000266778">
    <property type="component" value="Chromosome"/>
</dbReference>
<dbReference type="EMBL" id="CP025706">
    <property type="protein sequence ID" value="AXB06575.2"/>
    <property type="molecule type" value="Genomic_DNA"/>
</dbReference>
<sequence>MLTAYLSGGSLLAKYVAMECMMHQSEAKAVVKGAMRRVGHRWDELETTFRPVSESGSPLIKTKKKFLRYIDEVIKFRGELLIHKVTSQQRNSWHQKIELASLSSEYEDVDGVGSVAKISVCFYDSRQFFKGNQRSAYTHYVSRLYLHEHFLERMVLRSGLSGIGEIGRVVYPILHSLVDNFTSVRNLEEHFYVVSDTAVMVLEKSDSLSGLVLKTVLLRERFDDLQYELFDSSYKRLAEQGGGMLFFFPSSKRMVDILRLDNQLLLQKECCANTFWLHNLLHDFYV</sequence>
<gene>
    <name evidence="1" type="ORF">C1C91_17725</name>
</gene>
<organism evidence="1 2">
    <name type="scientific">Aeromonas caviae</name>
    <name type="common">Aeromonas punctata</name>
    <dbReference type="NCBI Taxonomy" id="648"/>
    <lineage>
        <taxon>Bacteria</taxon>
        <taxon>Pseudomonadati</taxon>
        <taxon>Pseudomonadota</taxon>
        <taxon>Gammaproteobacteria</taxon>
        <taxon>Aeromonadales</taxon>
        <taxon>Aeromonadaceae</taxon>
        <taxon>Aeromonas</taxon>
    </lineage>
</organism>
<dbReference type="AlphaFoldDB" id="A0A7D5UJZ0"/>
<protein>
    <submittedName>
        <fullName evidence="1">Uncharacterized protein</fullName>
    </submittedName>
</protein>